<comment type="caution">
    <text evidence="6">The sequence shown here is derived from an EMBL/GenBank/DDBJ whole genome shotgun (WGS) entry which is preliminary data.</text>
</comment>
<evidence type="ECO:0000256" key="3">
    <source>
        <dbReference type="ARBA" id="ARBA00022517"/>
    </source>
</evidence>
<comment type="similarity">
    <text evidence="2 5">Belongs to the RRS1 family.</text>
</comment>
<dbReference type="Proteomes" id="UP001311799">
    <property type="component" value="Unassembled WGS sequence"/>
</dbReference>
<dbReference type="AlphaFoldDB" id="A0AAV9XTV7"/>
<keyword evidence="3 5" id="KW-0690">Ribosome biogenesis</keyword>
<dbReference type="InterPro" id="IPR007023">
    <property type="entry name" value="Ribosom_reg"/>
</dbReference>
<dbReference type="GO" id="GO:0042254">
    <property type="term" value="P:ribosome biogenesis"/>
    <property type="evidence" value="ECO:0007669"/>
    <property type="project" value="UniProtKB-KW"/>
</dbReference>
<accession>A0AAV9XTV7</accession>
<organism evidence="6 7">
    <name type="scientific">Cryptosporidium xiaoi</name>
    <dbReference type="NCBI Taxonomy" id="659607"/>
    <lineage>
        <taxon>Eukaryota</taxon>
        <taxon>Sar</taxon>
        <taxon>Alveolata</taxon>
        <taxon>Apicomplexa</taxon>
        <taxon>Conoidasida</taxon>
        <taxon>Coccidia</taxon>
        <taxon>Eucoccidiorida</taxon>
        <taxon>Eimeriorina</taxon>
        <taxon>Cryptosporidiidae</taxon>
        <taxon>Cryptosporidium</taxon>
    </lineage>
</organism>
<keyword evidence="4 5" id="KW-0539">Nucleus</keyword>
<evidence type="ECO:0000313" key="7">
    <source>
        <dbReference type="Proteomes" id="UP001311799"/>
    </source>
</evidence>
<evidence type="ECO:0000256" key="1">
    <source>
        <dbReference type="ARBA" id="ARBA00004123"/>
    </source>
</evidence>
<dbReference type="Pfam" id="PF04939">
    <property type="entry name" value="RRS1"/>
    <property type="match status" value="1"/>
</dbReference>
<evidence type="ECO:0000256" key="4">
    <source>
        <dbReference type="ARBA" id="ARBA00023242"/>
    </source>
</evidence>
<evidence type="ECO:0000256" key="5">
    <source>
        <dbReference type="RuleBase" id="RU364132"/>
    </source>
</evidence>
<proteinExistence type="inferred from homology"/>
<reference evidence="6 7" key="1">
    <citation type="submission" date="2023-10" db="EMBL/GenBank/DDBJ databases">
        <title>Comparative genomics analysis reveals potential genetic determinants of host preference in Cryptosporidium xiaoi.</title>
        <authorList>
            <person name="Xiao L."/>
            <person name="Li J."/>
        </authorList>
    </citation>
    <scope>NUCLEOTIDE SEQUENCE [LARGE SCALE GENOMIC DNA]</scope>
    <source>
        <strain evidence="6 7">52996</strain>
    </source>
</reference>
<evidence type="ECO:0000256" key="2">
    <source>
        <dbReference type="ARBA" id="ARBA00010077"/>
    </source>
</evidence>
<gene>
    <name evidence="6" type="ORF">RS030_6823</name>
</gene>
<protein>
    <recommendedName>
        <fullName evidence="5">Ribosome biogenesis regulatory protein</fullName>
    </recommendedName>
</protein>
<sequence>MEVPVLEAPTLDVCLSNLIASDINTINEGDIEQAGVNNLQIILNKVWSDIEKEKTKEGVVITLPTKQKIQLPRAFPLQMKREKTKWEKFAELKGIRKRKKSRMVYDPITDDFVPRWGRNSIKKIQKKHNEAIIEIKDNMDSSKDPREGLNLKRNMMISKQKLRELKNRSRDSSSLNNSNISSSVIGIGSIGDTNIKRNKSQVNELFNKVSLSTASYGRRDKLLPNEDQSKNKVKKIKKNIIDTKNEGEKYKSIYSKVIGSKTT</sequence>
<dbReference type="GO" id="GO:0005634">
    <property type="term" value="C:nucleus"/>
    <property type="evidence" value="ECO:0007669"/>
    <property type="project" value="UniProtKB-SubCell"/>
</dbReference>
<evidence type="ECO:0000313" key="6">
    <source>
        <dbReference type="EMBL" id="KAK6588195.1"/>
    </source>
</evidence>
<dbReference type="EMBL" id="JAWDEY010000034">
    <property type="protein sequence ID" value="KAK6588195.1"/>
    <property type="molecule type" value="Genomic_DNA"/>
</dbReference>
<name>A0AAV9XTV7_9CRYT</name>
<keyword evidence="7" id="KW-1185">Reference proteome</keyword>
<comment type="function">
    <text evidence="5">Involved in ribosomal large subunit assembly.</text>
</comment>
<comment type="subcellular location">
    <subcellularLocation>
        <location evidence="1 5">Nucleus</location>
    </subcellularLocation>
</comment>